<dbReference type="Proteomes" id="UP000631114">
    <property type="component" value="Unassembled WGS sequence"/>
</dbReference>
<comment type="caution">
    <text evidence="1">The sequence shown here is derived from an EMBL/GenBank/DDBJ whole genome shotgun (WGS) entry which is preliminary data.</text>
</comment>
<dbReference type="OrthoDB" id="1021512at2759"/>
<dbReference type="EMBL" id="JADFTS010000006">
    <property type="protein sequence ID" value="KAF9600473.1"/>
    <property type="molecule type" value="Genomic_DNA"/>
</dbReference>
<accession>A0A835LLX3</accession>
<protein>
    <submittedName>
        <fullName evidence="1">Uncharacterized protein</fullName>
    </submittedName>
</protein>
<dbReference type="AlphaFoldDB" id="A0A835LLX3"/>
<proteinExistence type="predicted"/>
<name>A0A835LLX3_9MAGN</name>
<evidence type="ECO:0000313" key="1">
    <source>
        <dbReference type="EMBL" id="KAF9600473.1"/>
    </source>
</evidence>
<sequence length="123" mass="13799">MKPIPFSEEQHLETSTPKIEMKSLGCPEGTVPILRVQEEVLQRASYLPQRTVSNAPHAPGHHFVLGRIRRRDNLQLYAGKTVMTVYNPKLIDGQFSEAAIWLSNGPPDQLNSIQKQNKKLGGQ</sequence>
<reference evidence="1 2" key="1">
    <citation type="submission" date="2020-10" db="EMBL/GenBank/DDBJ databases">
        <title>The Coptis chinensis genome and diversification of protoberbering-type alkaloids.</title>
        <authorList>
            <person name="Wang B."/>
            <person name="Shu S."/>
            <person name="Song C."/>
            <person name="Liu Y."/>
        </authorList>
    </citation>
    <scope>NUCLEOTIDE SEQUENCE [LARGE SCALE GENOMIC DNA]</scope>
    <source>
        <strain evidence="1">HL-2020</strain>
        <tissue evidence="1">Leaf</tissue>
    </source>
</reference>
<gene>
    <name evidence="1" type="ORF">IFM89_009388</name>
</gene>
<organism evidence="1 2">
    <name type="scientific">Coptis chinensis</name>
    <dbReference type="NCBI Taxonomy" id="261450"/>
    <lineage>
        <taxon>Eukaryota</taxon>
        <taxon>Viridiplantae</taxon>
        <taxon>Streptophyta</taxon>
        <taxon>Embryophyta</taxon>
        <taxon>Tracheophyta</taxon>
        <taxon>Spermatophyta</taxon>
        <taxon>Magnoliopsida</taxon>
        <taxon>Ranunculales</taxon>
        <taxon>Ranunculaceae</taxon>
        <taxon>Coptidoideae</taxon>
        <taxon>Coptis</taxon>
    </lineage>
</organism>
<keyword evidence="2" id="KW-1185">Reference proteome</keyword>
<evidence type="ECO:0000313" key="2">
    <source>
        <dbReference type="Proteomes" id="UP000631114"/>
    </source>
</evidence>